<comment type="caution">
    <text evidence="2">The sequence shown here is derived from an EMBL/GenBank/DDBJ whole genome shotgun (WGS) entry which is preliminary data.</text>
</comment>
<keyword evidence="1" id="KW-0472">Membrane</keyword>
<keyword evidence="1" id="KW-1133">Transmembrane helix</keyword>
<dbReference type="AlphaFoldDB" id="A0A1Y3YSP5"/>
<accession>A0A1Y3YSP5</accession>
<reference evidence="3" key="1">
    <citation type="submission" date="2017-04" db="EMBL/GenBank/DDBJ databases">
        <title>Function of individual gut microbiota members based on whole genome sequencing of pure cultures obtained from chicken caecum.</title>
        <authorList>
            <person name="Medvecky M."/>
            <person name="Cejkova D."/>
            <person name="Polansky O."/>
            <person name="Karasova D."/>
            <person name="Kubasova T."/>
            <person name="Cizek A."/>
            <person name="Rychlik I."/>
        </authorList>
    </citation>
    <scope>NUCLEOTIDE SEQUENCE [LARGE SCALE GENOMIC DNA]</scope>
    <source>
        <strain evidence="3">An43</strain>
    </source>
</reference>
<evidence type="ECO:0000313" key="2">
    <source>
        <dbReference type="EMBL" id="OUN97270.1"/>
    </source>
</evidence>
<feature type="transmembrane region" description="Helical" evidence="1">
    <location>
        <begin position="31"/>
        <end position="53"/>
    </location>
</feature>
<evidence type="ECO:0000313" key="3">
    <source>
        <dbReference type="Proteomes" id="UP000195386"/>
    </source>
</evidence>
<name>A0A1Y3YSP5_9BACE</name>
<proteinExistence type="predicted"/>
<dbReference type="Proteomes" id="UP000195386">
    <property type="component" value="Unassembled WGS sequence"/>
</dbReference>
<dbReference type="RefSeq" id="WP_087427063.1">
    <property type="nucleotide sequence ID" value="NZ_NFII01000029.1"/>
</dbReference>
<dbReference type="EMBL" id="NFII01000029">
    <property type="protein sequence ID" value="OUN97270.1"/>
    <property type="molecule type" value="Genomic_DNA"/>
</dbReference>
<sequence>MKPETAYKLIKVWSHTNATIMTLLFVIQCDSLWHVFCVIFTMPLLGIGTIVMYENQSNDYTALKENLTEKKKKEMPYIRWDEVIKDARKDYLWGVIGSIILNIIYSGFIIFILWMIIYEGRLLRIS</sequence>
<protein>
    <submittedName>
        <fullName evidence="2">Uncharacterized protein</fullName>
    </submittedName>
</protein>
<organism evidence="2 3">
    <name type="scientific">Bacteroides clarus</name>
    <dbReference type="NCBI Taxonomy" id="626929"/>
    <lineage>
        <taxon>Bacteria</taxon>
        <taxon>Pseudomonadati</taxon>
        <taxon>Bacteroidota</taxon>
        <taxon>Bacteroidia</taxon>
        <taxon>Bacteroidales</taxon>
        <taxon>Bacteroidaceae</taxon>
        <taxon>Bacteroides</taxon>
    </lineage>
</organism>
<gene>
    <name evidence="2" type="ORF">B5F97_17680</name>
</gene>
<keyword evidence="1" id="KW-0812">Transmembrane</keyword>
<feature type="transmembrane region" description="Helical" evidence="1">
    <location>
        <begin position="91"/>
        <end position="117"/>
    </location>
</feature>
<evidence type="ECO:0000256" key="1">
    <source>
        <dbReference type="SAM" id="Phobius"/>
    </source>
</evidence>